<accession>A0A4Y2ASQ4</accession>
<evidence type="ECO:0000256" key="2">
    <source>
        <dbReference type="SAM" id="SignalP"/>
    </source>
</evidence>
<gene>
    <name evidence="3" type="ORF">AVEN_50580_1</name>
</gene>
<feature type="region of interest" description="Disordered" evidence="1">
    <location>
        <begin position="157"/>
        <end position="183"/>
    </location>
</feature>
<feature type="chain" id="PRO_5021337560" evidence="2">
    <location>
        <begin position="18"/>
        <end position="183"/>
    </location>
</feature>
<reference evidence="3 4" key="1">
    <citation type="journal article" date="2019" name="Sci. Rep.">
        <title>Orb-weaving spider Araneus ventricosus genome elucidates the spidroin gene catalogue.</title>
        <authorList>
            <person name="Kono N."/>
            <person name="Nakamura H."/>
            <person name="Ohtoshi R."/>
            <person name="Moran D.A.P."/>
            <person name="Shinohara A."/>
            <person name="Yoshida Y."/>
            <person name="Fujiwara M."/>
            <person name="Mori M."/>
            <person name="Tomita M."/>
            <person name="Arakawa K."/>
        </authorList>
    </citation>
    <scope>NUCLEOTIDE SEQUENCE [LARGE SCALE GENOMIC DNA]</scope>
</reference>
<evidence type="ECO:0000256" key="1">
    <source>
        <dbReference type="SAM" id="MobiDB-lite"/>
    </source>
</evidence>
<dbReference type="AlphaFoldDB" id="A0A4Y2ASQ4"/>
<protein>
    <submittedName>
        <fullName evidence="3">Uncharacterized protein</fullName>
    </submittedName>
</protein>
<feature type="compositionally biased region" description="Low complexity" evidence="1">
    <location>
        <begin position="170"/>
        <end position="183"/>
    </location>
</feature>
<name>A0A4Y2ASQ4_ARAVE</name>
<comment type="caution">
    <text evidence="3">The sequence shown here is derived from an EMBL/GenBank/DDBJ whole genome shotgun (WGS) entry which is preliminary data.</text>
</comment>
<organism evidence="3 4">
    <name type="scientific">Araneus ventricosus</name>
    <name type="common">Orbweaver spider</name>
    <name type="synonym">Epeira ventricosa</name>
    <dbReference type="NCBI Taxonomy" id="182803"/>
    <lineage>
        <taxon>Eukaryota</taxon>
        <taxon>Metazoa</taxon>
        <taxon>Ecdysozoa</taxon>
        <taxon>Arthropoda</taxon>
        <taxon>Chelicerata</taxon>
        <taxon>Arachnida</taxon>
        <taxon>Araneae</taxon>
        <taxon>Araneomorphae</taxon>
        <taxon>Entelegynae</taxon>
        <taxon>Araneoidea</taxon>
        <taxon>Araneidae</taxon>
        <taxon>Araneus</taxon>
    </lineage>
</organism>
<evidence type="ECO:0000313" key="3">
    <source>
        <dbReference type="EMBL" id="GBL82004.1"/>
    </source>
</evidence>
<sequence>MNFVFLCAVAFFAVVHSQEPSSDELKNYSSCYEYVLCKDPSSLKEFNSCLSSLNPEDFQTYFNSLKKNFVPFKSDNLSGAINEFCSYNDSKEKRVFDKTVNADYTFQKKSGADGEESIESGLEQATNCVYKILKKENSRFETRACCEVNSTSKARRPHAGVVRKFGGGDPVSDVASASDYDSN</sequence>
<dbReference type="Proteomes" id="UP000499080">
    <property type="component" value="Unassembled WGS sequence"/>
</dbReference>
<evidence type="ECO:0000313" key="4">
    <source>
        <dbReference type="Proteomes" id="UP000499080"/>
    </source>
</evidence>
<feature type="signal peptide" evidence="2">
    <location>
        <begin position="1"/>
        <end position="17"/>
    </location>
</feature>
<dbReference type="EMBL" id="BGPR01000027">
    <property type="protein sequence ID" value="GBL82004.1"/>
    <property type="molecule type" value="Genomic_DNA"/>
</dbReference>
<keyword evidence="4" id="KW-1185">Reference proteome</keyword>
<proteinExistence type="predicted"/>
<keyword evidence="2" id="KW-0732">Signal</keyword>